<dbReference type="GO" id="GO:0005524">
    <property type="term" value="F:ATP binding"/>
    <property type="evidence" value="ECO:0007669"/>
    <property type="project" value="UniProtKB-UniRule"/>
</dbReference>
<dbReference type="InterPro" id="IPR001564">
    <property type="entry name" value="Nucleoside_diP_kinase"/>
</dbReference>
<feature type="active site" description="Pros-phosphohistidine intermediate" evidence="11 12">
    <location>
        <position position="133"/>
    </location>
</feature>
<dbReference type="EC" id="2.7.4.6" evidence="11 14"/>
<keyword evidence="4 11" id="KW-0808">Transferase</keyword>
<evidence type="ECO:0000256" key="4">
    <source>
        <dbReference type="ARBA" id="ARBA00022679"/>
    </source>
</evidence>
<feature type="binding site" evidence="11 12">
    <location>
        <position position="27"/>
    </location>
    <ligand>
        <name>ATP</name>
        <dbReference type="ChEBI" id="CHEBI:30616"/>
    </ligand>
</feature>
<feature type="modified residue" description="Phosphothreonine" evidence="11">
    <location>
        <position position="109"/>
    </location>
</feature>
<comment type="similarity">
    <text evidence="2 11 12 13">Belongs to the NDK family.</text>
</comment>
<dbReference type="GO" id="GO:0004550">
    <property type="term" value="F:nucleoside diphosphate kinase activity"/>
    <property type="evidence" value="ECO:0007669"/>
    <property type="project" value="UniProtKB-UniRule"/>
</dbReference>
<dbReference type="CDD" id="cd04413">
    <property type="entry name" value="NDPk_I"/>
    <property type="match status" value="1"/>
</dbReference>
<feature type="modified residue" description="Phosphoserine" evidence="11">
    <location>
        <position position="140"/>
    </location>
</feature>
<dbReference type="AlphaFoldDB" id="A9VMC4"/>
<comment type="catalytic activity">
    <reaction evidence="11">
        <text>a ribonucleoside 5'-diphosphate + ATP = a ribonucleoside 5'-triphosphate + ADP</text>
        <dbReference type="Rhea" id="RHEA:18113"/>
        <dbReference type="ChEBI" id="CHEBI:30616"/>
        <dbReference type="ChEBI" id="CHEBI:57930"/>
        <dbReference type="ChEBI" id="CHEBI:61557"/>
        <dbReference type="ChEBI" id="CHEBI:456216"/>
        <dbReference type="EC" id="2.7.4.6"/>
    </reaction>
</comment>
<dbReference type="eggNOG" id="COG0105">
    <property type="taxonomic scope" value="Bacteria"/>
</dbReference>
<dbReference type="Gene3D" id="3.30.70.141">
    <property type="entry name" value="Nucleoside diphosphate kinase-like domain"/>
    <property type="match status" value="1"/>
</dbReference>
<dbReference type="NCBIfam" id="NF001908">
    <property type="entry name" value="PRK00668.1"/>
    <property type="match status" value="1"/>
</dbReference>
<dbReference type="GO" id="GO:0046872">
    <property type="term" value="F:metal ion binding"/>
    <property type="evidence" value="ECO:0007669"/>
    <property type="project" value="UniProtKB-KW"/>
</dbReference>
<evidence type="ECO:0000313" key="17">
    <source>
        <dbReference type="Proteomes" id="UP000002154"/>
    </source>
</evidence>
<dbReference type="GO" id="GO:0006183">
    <property type="term" value="P:GTP biosynthetic process"/>
    <property type="evidence" value="ECO:0007669"/>
    <property type="project" value="UniProtKB-UniRule"/>
</dbReference>
<comment type="catalytic activity">
    <reaction evidence="11 14">
        <text>a 2'-deoxyribonucleoside 5'-diphosphate + ATP = a 2'-deoxyribonucleoside 5'-triphosphate + ADP</text>
        <dbReference type="Rhea" id="RHEA:44640"/>
        <dbReference type="ChEBI" id="CHEBI:30616"/>
        <dbReference type="ChEBI" id="CHEBI:61560"/>
        <dbReference type="ChEBI" id="CHEBI:73316"/>
        <dbReference type="ChEBI" id="CHEBI:456216"/>
        <dbReference type="EC" id="2.7.4.6"/>
    </reaction>
</comment>
<evidence type="ECO:0000256" key="13">
    <source>
        <dbReference type="RuleBase" id="RU004011"/>
    </source>
</evidence>
<dbReference type="PROSITE" id="PS51374">
    <property type="entry name" value="NDPK_LIKE"/>
    <property type="match status" value="1"/>
</dbReference>
<evidence type="ECO:0000256" key="14">
    <source>
        <dbReference type="RuleBase" id="RU004013"/>
    </source>
</evidence>
<keyword evidence="7 11" id="KW-0067">ATP-binding</keyword>
<keyword evidence="11" id="KW-0963">Cytoplasm</keyword>
<dbReference type="GO" id="GO:0005737">
    <property type="term" value="C:cytoplasm"/>
    <property type="evidence" value="ECO:0007669"/>
    <property type="project" value="UniProtKB-SubCell"/>
</dbReference>
<name>A9VMC4_BACMK</name>
<dbReference type="Pfam" id="PF00334">
    <property type="entry name" value="NDK"/>
    <property type="match status" value="1"/>
</dbReference>
<evidence type="ECO:0000256" key="6">
    <source>
        <dbReference type="ARBA" id="ARBA00022777"/>
    </source>
</evidence>
<comment type="function">
    <text evidence="11">Major role in the synthesis of nucleoside triphosphates other than ATP. The ATP gamma phosphate is transferred to the NDP beta phosphate via a ping-pong mechanism, using a phosphorylated active-site intermediate.</text>
</comment>
<accession>A9VMC4</accession>
<dbReference type="HAMAP" id="MF_00451">
    <property type="entry name" value="NDP_kinase"/>
    <property type="match status" value="1"/>
</dbReference>
<dbReference type="KEGG" id="bwe:BcerKBAB4_1439"/>
<organism evidence="16 17">
    <name type="scientific">Bacillus mycoides (strain KBAB4)</name>
    <name type="common">Bacillus weihenstephanensis</name>
    <dbReference type="NCBI Taxonomy" id="315730"/>
    <lineage>
        <taxon>Bacteria</taxon>
        <taxon>Bacillati</taxon>
        <taxon>Bacillota</taxon>
        <taxon>Bacilli</taxon>
        <taxon>Bacillales</taxon>
        <taxon>Bacillaceae</taxon>
        <taxon>Bacillus</taxon>
        <taxon>Bacillus cereus group</taxon>
    </lineage>
</organism>
<dbReference type="SUPFAM" id="SSF54919">
    <property type="entry name" value="Nucleoside diphosphate kinase, NDK"/>
    <property type="match status" value="1"/>
</dbReference>
<proteinExistence type="inferred from homology"/>
<feature type="binding site" evidence="11 12">
    <location>
        <position position="120"/>
    </location>
    <ligand>
        <name>ATP</name>
        <dbReference type="ChEBI" id="CHEBI:30616"/>
    </ligand>
</feature>
<keyword evidence="5 11" id="KW-0547">Nucleotide-binding</keyword>
<comment type="subunit">
    <text evidence="11">Homotetramer.</text>
</comment>
<feature type="domain" description="Nucleoside diphosphate kinase-like" evidence="15">
    <location>
        <begin position="19"/>
        <end position="156"/>
    </location>
</feature>
<keyword evidence="8 11" id="KW-0546">Nucleotide metabolism</keyword>
<reference evidence="16 17" key="1">
    <citation type="journal article" date="2008" name="Chem. Biol. Interact.">
        <title>Extending the Bacillus cereus group genomics to putative food-borne pathogens of different toxicity.</title>
        <authorList>
            <person name="Lapidus A."/>
            <person name="Goltsman E."/>
            <person name="Auger S."/>
            <person name="Galleron N."/>
            <person name="Segurens B."/>
            <person name="Dossat C."/>
            <person name="Land M.L."/>
            <person name="Broussolle V."/>
            <person name="Brillard J."/>
            <person name="Guinebretiere M.H."/>
            <person name="Sanchis V."/>
            <person name="Nguen-The C."/>
            <person name="Lereclus D."/>
            <person name="Richardson P."/>
            <person name="Wincker P."/>
            <person name="Weissenbach J."/>
            <person name="Ehrlich S.D."/>
            <person name="Sorokin A."/>
        </authorList>
    </citation>
    <scope>NUCLEOTIDE SEQUENCE [LARGE SCALE GENOMIC DNA]</scope>
    <source>
        <strain evidence="16 17">KBAB4</strain>
    </source>
</reference>
<feature type="binding site" evidence="11 12">
    <location>
        <position position="109"/>
    </location>
    <ligand>
        <name>ATP</name>
        <dbReference type="ChEBI" id="CHEBI:30616"/>
    </ligand>
</feature>
<sequence length="166" mass="18931">MCVGIYNYIHNSEVERFFMEKTFLMVKPDGVQRAFIGEIVARFEKKGFQLVGAKLMQVTPEIAEQHYGEHKERPFFGELVDFITSGPVFAMVWQGEGVVDTARNMMGKTRPHEAAPGTIRGDFGVTVAKNIIHGSDSLESAEREIAIFFKEEELVDYSKLMNQWIY</sequence>
<dbReference type="InterPro" id="IPR036850">
    <property type="entry name" value="NDK-like_dom_sf"/>
</dbReference>
<dbReference type="PROSITE" id="PS00469">
    <property type="entry name" value="NDPK"/>
    <property type="match status" value="1"/>
</dbReference>
<evidence type="ECO:0000256" key="12">
    <source>
        <dbReference type="PROSITE-ProRule" id="PRU00706"/>
    </source>
</evidence>
<comment type="cofactor">
    <cofactor evidence="1 11">
        <name>Mg(2+)</name>
        <dbReference type="ChEBI" id="CHEBI:18420"/>
    </cofactor>
</comment>
<gene>
    <name evidence="11" type="primary">ndk</name>
    <name evidence="16" type="ordered locus">BcerKBAB4_1439</name>
</gene>
<dbReference type="PRINTS" id="PR01243">
    <property type="entry name" value="NUCDPKINASE"/>
</dbReference>
<dbReference type="Proteomes" id="UP000002154">
    <property type="component" value="Chromosome"/>
</dbReference>
<keyword evidence="3 11" id="KW-0597">Phosphoprotein</keyword>
<evidence type="ECO:0000256" key="9">
    <source>
        <dbReference type="ARBA" id="ARBA00024802"/>
    </source>
</evidence>
<dbReference type="PANTHER" id="PTHR11349">
    <property type="entry name" value="NUCLEOSIDE DIPHOSPHATE KINASE"/>
    <property type="match status" value="1"/>
</dbReference>
<evidence type="ECO:0000256" key="11">
    <source>
        <dbReference type="HAMAP-Rule" id="MF_00451"/>
    </source>
</evidence>
<dbReference type="InterPro" id="IPR034907">
    <property type="entry name" value="NDK-like_dom"/>
</dbReference>
<dbReference type="FunFam" id="3.30.70.141:FF:000002">
    <property type="entry name" value="Nucleoside diphosphate kinase"/>
    <property type="match status" value="1"/>
</dbReference>
<dbReference type="InterPro" id="IPR023005">
    <property type="entry name" value="Nucleoside_diP_kinase_AS"/>
</dbReference>
<comment type="function">
    <text evidence="9">(Microbial infection) Catalyzes the phosphorylation of dZDP to dZTP, when the bacterium is infected by a phage that produces the substrate for the synthesis of dZTP (2- amino-2'-deoxyadenosine 5'-triphosphate), which is then used by the phage as a DNA polymerase substrate.</text>
</comment>
<feature type="binding site" evidence="11 12">
    <location>
        <position position="103"/>
    </location>
    <ligand>
        <name>ATP</name>
        <dbReference type="ChEBI" id="CHEBI:30616"/>
    </ligand>
</feature>
<keyword evidence="11" id="KW-0460">Magnesium</keyword>
<evidence type="ECO:0000256" key="10">
    <source>
        <dbReference type="ARBA" id="ARBA00047945"/>
    </source>
</evidence>
<dbReference type="SMART" id="SM00562">
    <property type="entry name" value="NDK"/>
    <property type="match status" value="1"/>
</dbReference>
<dbReference type="GO" id="GO:0006228">
    <property type="term" value="P:UTP biosynthetic process"/>
    <property type="evidence" value="ECO:0007669"/>
    <property type="project" value="UniProtKB-UniRule"/>
</dbReference>
<dbReference type="HOGENOM" id="CLU_060216_6_3_9"/>
<evidence type="ECO:0000259" key="15">
    <source>
        <dbReference type="SMART" id="SM00562"/>
    </source>
</evidence>
<evidence type="ECO:0000256" key="5">
    <source>
        <dbReference type="ARBA" id="ARBA00022741"/>
    </source>
</evidence>
<feature type="binding site" evidence="11 12">
    <location>
        <position position="75"/>
    </location>
    <ligand>
        <name>ATP</name>
        <dbReference type="ChEBI" id="CHEBI:30616"/>
    </ligand>
</feature>
<comment type="catalytic activity">
    <reaction evidence="10">
        <text>dZDP + ATP = dZTP + ADP</text>
        <dbReference type="Rhea" id="RHEA:67644"/>
        <dbReference type="ChEBI" id="CHEBI:30616"/>
        <dbReference type="ChEBI" id="CHEBI:172929"/>
        <dbReference type="ChEBI" id="CHEBI:172931"/>
        <dbReference type="ChEBI" id="CHEBI:456216"/>
    </reaction>
</comment>
<evidence type="ECO:0000256" key="2">
    <source>
        <dbReference type="ARBA" id="ARBA00008142"/>
    </source>
</evidence>
<feature type="binding site" evidence="11 12">
    <location>
        <position position="130"/>
    </location>
    <ligand>
        <name>ATP</name>
        <dbReference type="ChEBI" id="CHEBI:30616"/>
    </ligand>
</feature>
<comment type="subcellular location">
    <subcellularLocation>
        <location evidence="11">Cytoplasm</location>
    </subcellularLocation>
</comment>
<keyword evidence="11" id="KW-0479">Metal-binding</keyword>
<evidence type="ECO:0000313" key="16">
    <source>
        <dbReference type="EMBL" id="ABY42686.1"/>
    </source>
</evidence>
<evidence type="ECO:0000256" key="8">
    <source>
        <dbReference type="ARBA" id="ARBA00023080"/>
    </source>
</evidence>
<dbReference type="GO" id="GO:0006241">
    <property type="term" value="P:CTP biosynthetic process"/>
    <property type="evidence" value="ECO:0007669"/>
    <property type="project" value="UniProtKB-UniRule"/>
</dbReference>
<evidence type="ECO:0000256" key="7">
    <source>
        <dbReference type="ARBA" id="ARBA00022840"/>
    </source>
</evidence>
<dbReference type="EMBL" id="CP000903">
    <property type="protein sequence ID" value="ABY42686.1"/>
    <property type="molecule type" value="Genomic_DNA"/>
</dbReference>
<evidence type="ECO:0000256" key="1">
    <source>
        <dbReference type="ARBA" id="ARBA00001946"/>
    </source>
</evidence>
<protein>
    <recommendedName>
        <fullName evidence="11 14">Nucleoside diphosphate kinase</fullName>
        <shortName evidence="11">NDK</shortName>
        <shortName evidence="11">NDP kinase</shortName>
        <ecNumber evidence="11 14">2.7.4.6</ecNumber>
    </recommendedName>
    <alternativeName>
        <fullName evidence="11">Nucleoside-2-P kinase</fullName>
    </alternativeName>
</protein>
<evidence type="ECO:0000256" key="3">
    <source>
        <dbReference type="ARBA" id="ARBA00022553"/>
    </source>
</evidence>
<keyword evidence="6 11" id="KW-0418">Kinase</keyword>